<evidence type="ECO:0000313" key="1">
    <source>
        <dbReference type="EMBL" id="MBM3330669.1"/>
    </source>
</evidence>
<dbReference type="EMBL" id="VGIR01000008">
    <property type="protein sequence ID" value="MBM3330669.1"/>
    <property type="molecule type" value="Genomic_DNA"/>
</dbReference>
<accession>A0A937XFV9</accession>
<gene>
    <name evidence="1" type="ORF">FJY68_02305</name>
</gene>
<evidence type="ECO:0000313" key="2">
    <source>
        <dbReference type="Proteomes" id="UP000779900"/>
    </source>
</evidence>
<organism evidence="1 2">
    <name type="scientific">candidate division WOR-3 bacterium</name>
    <dbReference type="NCBI Taxonomy" id="2052148"/>
    <lineage>
        <taxon>Bacteria</taxon>
        <taxon>Bacteria division WOR-3</taxon>
    </lineage>
</organism>
<comment type="caution">
    <text evidence="1">The sequence shown here is derived from an EMBL/GenBank/DDBJ whole genome shotgun (WGS) entry which is preliminary data.</text>
</comment>
<protein>
    <submittedName>
        <fullName evidence="1">Uncharacterized protein</fullName>
    </submittedName>
</protein>
<sequence length="74" mass="8040">MARLKCPVCTHENTWAHYVHEPCPGSPTGKNEWEAEAIGATPDGKPLPAPCPLPGDGTLTQASKVMCRDCNHEW</sequence>
<dbReference type="AlphaFoldDB" id="A0A937XFV9"/>
<name>A0A937XFV9_UNCW3</name>
<reference evidence="1" key="1">
    <citation type="submission" date="2019-03" db="EMBL/GenBank/DDBJ databases">
        <title>Lake Tanganyika Metagenome-Assembled Genomes (MAGs).</title>
        <authorList>
            <person name="Tran P."/>
        </authorList>
    </citation>
    <scope>NUCLEOTIDE SEQUENCE</scope>
    <source>
        <strain evidence="1">K_DeepCast_150m_m2_040</strain>
    </source>
</reference>
<proteinExistence type="predicted"/>
<dbReference type="Proteomes" id="UP000779900">
    <property type="component" value="Unassembled WGS sequence"/>
</dbReference>